<keyword evidence="5 9" id="KW-1133">Transmembrane helix</keyword>
<dbReference type="PANTHER" id="PTHR37937">
    <property type="entry name" value="CONJUGATIVE TRANSFER: DNA TRANSPORT"/>
    <property type="match status" value="1"/>
</dbReference>
<keyword evidence="4 9" id="KW-0812">Transmembrane</keyword>
<evidence type="ECO:0000256" key="5">
    <source>
        <dbReference type="ARBA" id="ARBA00022989"/>
    </source>
</evidence>
<keyword evidence="6 9" id="KW-0472">Membrane</keyword>
<proteinExistence type="inferred from homology"/>
<feature type="transmembrane region" description="Helical" evidence="9">
    <location>
        <begin position="71"/>
        <end position="93"/>
    </location>
</feature>
<protein>
    <submittedName>
        <fullName evidence="10">Type IV secretion system protein VirD4</fullName>
    </submittedName>
</protein>
<evidence type="ECO:0000256" key="8">
    <source>
        <dbReference type="SAM" id="MobiDB-lite"/>
    </source>
</evidence>
<dbReference type="Gene3D" id="3.40.50.300">
    <property type="entry name" value="P-loop containing nucleotide triphosphate hydrolases"/>
    <property type="match status" value="1"/>
</dbReference>
<dbReference type="InterPro" id="IPR003688">
    <property type="entry name" value="TraG/VirD4"/>
</dbReference>
<name>A0A1I3H8T6_SELRU</name>
<evidence type="ECO:0000256" key="3">
    <source>
        <dbReference type="ARBA" id="ARBA00022475"/>
    </source>
</evidence>
<dbReference type="RefSeq" id="WP_177207214.1">
    <property type="nucleotide sequence ID" value="NZ_FOQK01000028.1"/>
</dbReference>
<dbReference type="PANTHER" id="PTHR37937:SF1">
    <property type="entry name" value="CONJUGATIVE TRANSFER: DNA TRANSPORT"/>
    <property type="match status" value="1"/>
</dbReference>
<dbReference type="Pfam" id="PF02534">
    <property type="entry name" value="T4SS-DNA_transf"/>
    <property type="match status" value="1"/>
</dbReference>
<gene>
    <name evidence="10" type="ORF">SAMN04487861_12818</name>
</gene>
<evidence type="ECO:0000256" key="2">
    <source>
        <dbReference type="ARBA" id="ARBA00008806"/>
    </source>
</evidence>
<sequence>MDKKSIKRLFLGVLLSFLLIGNWAATEYFAVKLGYQPLLGSPIFSLGQRLIYPPWDFWVWFFKFYEDAPRVFAMGFSIIGMCFGAGMVIVAVLRRVLIKKPLTSCGTAHWASREDIKEAKLLDGKGVFLGKTEDGYYLRDNDNRHALVVAPTRSGKGVGLVVPTGLSWSESIVFVDIKGEIYSITSGYRKNKLHQTVIKFDPTNDEGSAGFNPLDEIRLYTKDEIKDTINIVHAIARPDGSDKPDHWRDLAASMIEGVVLHLKYIQKGDASFGDVLGFVFGEIPIRQRLREMAVTIHGDTEEQKKFLQEAYGAADGVHPFVKQKAYTFLQKEEKEFAGIMSTVEELLKDFSDPILAKNTSYSSFSIRDLMYADKPVSLYLIVPPSDLERMAKFFRLIVVLIYQRLTEHMAFKDGQPAPDYNHKLLLLLDEFPALGRIVEFEKSLGYIAGYGLRAFIIIQGLNQLFAQHMYGRSTSIIDNCHIRVFHTPNDDQTPEYMSKMMGKETIEVKNRTFRNDLLQFLGENSYNVQEKGKDLMTAAQISELDGETEIIFVAGRAPIKCRKIRYFKDSNFMKRLQAEVPTDSLYALEERKARKAEICAALTAMDEEKTEKARYLREIKEKMDEIAEAEFIAKSEKKIAKFEEEQQEAMNAEIDAALGIKLSGDATNEEAAKESAADENNEDAEAKAGDDSPQDDFTQPDGFTDLTSGTFMEGQEDFSVDF</sequence>
<dbReference type="SUPFAM" id="SSF52540">
    <property type="entry name" value="P-loop containing nucleoside triphosphate hydrolases"/>
    <property type="match status" value="1"/>
</dbReference>
<comment type="similarity">
    <text evidence="2">Belongs to the VirD4/TraG family.</text>
</comment>
<accession>A0A1I3H8T6</accession>
<evidence type="ECO:0000313" key="10">
    <source>
        <dbReference type="EMBL" id="SFI31977.1"/>
    </source>
</evidence>
<dbReference type="Proteomes" id="UP000183639">
    <property type="component" value="Unassembled WGS sequence"/>
</dbReference>
<dbReference type="InterPro" id="IPR027417">
    <property type="entry name" value="P-loop_NTPase"/>
</dbReference>
<dbReference type="GO" id="GO:0005886">
    <property type="term" value="C:plasma membrane"/>
    <property type="evidence" value="ECO:0007669"/>
    <property type="project" value="UniProtKB-SubCell"/>
</dbReference>
<reference evidence="10 11" key="1">
    <citation type="submission" date="2016-10" db="EMBL/GenBank/DDBJ databases">
        <authorList>
            <person name="de Groot N.N."/>
        </authorList>
    </citation>
    <scope>NUCLEOTIDE SEQUENCE [LARGE SCALE GENOMIC DNA]</scope>
    <source>
        <strain evidence="10 11">Z108</strain>
    </source>
</reference>
<comment type="subcellular location">
    <subcellularLocation>
        <location evidence="1">Cell membrane</location>
        <topology evidence="1">Multi-pass membrane protein</topology>
    </subcellularLocation>
</comment>
<dbReference type="CDD" id="cd01127">
    <property type="entry name" value="TrwB_TraG_TraD_VirD4"/>
    <property type="match status" value="2"/>
</dbReference>
<evidence type="ECO:0000256" key="9">
    <source>
        <dbReference type="SAM" id="Phobius"/>
    </source>
</evidence>
<evidence type="ECO:0000313" key="11">
    <source>
        <dbReference type="Proteomes" id="UP000183639"/>
    </source>
</evidence>
<evidence type="ECO:0000256" key="6">
    <source>
        <dbReference type="ARBA" id="ARBA00023136"/>
    </source>
</evidence>
<dbReference type="EMBL" id="FOQK01000028">
    <property type="protein sequence ID" value="SFI31977.1"/>
    <property type="molecule type" value="Genomic_DNA"/>
</dbReference>
<keyword evidence="7" id="KW-0175">Coiled coil</keyword>
<dbReference type="AlphaFoldDB" id="A0A1I3H8T6"/>
<keyword evidence="3" id="KW-1003">Cell membrane</keyword>
<feature type="region of interest" description="Disordered" evidence="8">
    <location>
        <begin position="666"/>
        <end position="722"/>
    </location>
</feature>
<evidence type="ECO:0000256" key="1">
    <source>
        <dbReference type="ARBA" id="ARBA00004651"/>
    </source>
</evidence>
<evidence type="ECO:0000256" key="7">
    <source>
        <dbReference type="SAM" id="Coils"/>
    </source>
</evidence>
<dbReference type="InterPro" id="IPR051539">
    <property type="entry name" value="T4SS-coupling_protein"/>
</dbReference>
<evidence type="ECO:0000256" key="4">
    <source>
        <dbReference type="ARBA" id="ARBA00022692"/>
    </source>
</evidence>
<feature type="coiled-coil region" evidence="7">
    <location>
        <begin position="605"/>
        <end position="652"/>
    </location>
</feature>
<organism evidence="10 11">
    <name type="scientific">Selenomonas ruminantium</name>
    <dbReference type="NCBI Taxonomy" id="971"/>
    <lineage>
        <taxon>Bacteria</taxon>
        <taxon>Bacillati</taxon>
        <taxon>Bacillota</taxon>
        <taxon>Negativicutes</taxon>
        <taxon>Selenomonadales</taxon>
        <taxon>Selenomonadaceae</taxon>
        <taxon>Selenomonas</taxon>
    </lineage>
</organism>